<reference evidence="1 2" key="1">
    <citation type="journal article" date="2007" name="PLoS Biol.">
        <title>Evolution of symbiotic bacteria in the distal human intestine.</title>
        <authorList>
            <person name="Xu J."/>
            <person name="Mahowald M.A."/>
            <person name="Ley R.E."/>
            <person name="Lozupone C.A."/>
            <person name="Hamady M."/>
            <person name="Martens E.C."/>
            <person name="Henrissat B."/>
            <person name="Coutinho P.M."/>
            <person name="Minx P."/>
            <person name="Latreille P."/>
            <person name="Cordum H."/>
            <person name="Van Brunt A."/>
            <person name="Kim K."/>
            <person name="Fulton R.S."/>
            <person name="Fulton L.A."/>
            <person name="Clifton S.W."/>
            <person name="Wilson R.K."/>
            <person name="Knight R.D."/>
            <person name="Gordon J.I."/>
        </authorList>
    </citation>
    <scope>NUCLEOTIDE SEQUENCE [LARGE SCALE GENOMIC DNA]</scope>
    <source>
        <strain evidence="2">ATCC 8503 / DSM 20701 / CIP 104284 / JCM 5825 / NCTC 11152</strain>
    </source>
</reference>
<dbReference type="KEGG" id="pdi:BDI_2300"/>
<organism evidence="1 2">
    <name type="scientific">Parabacteroides distasonis (strain ATCC 8503 / DSM 20701 / CIP 104284 / JCM 5825 / NCTC 11152)</name>
    <dbReference type="NCBI Taxonomy" id="435591"/>
    <lineage>
        <taxon>Bacteria</taxon>
        <taxon>Pseudomonadati</taxon>
        <taxon>Bacteroidota</taxon>
        <taxon>Bacteroidia</taxon>
        <taxon>Bacteroidales</taxon>
        <taxon>Tannerellaceae</taxon>
        <taxon>Parabacteroides</taxon>
    </lineage>
</organism>
<dbReference type="PaxDb" id="435591-BDI_2300"/>
<name>A6LEB2_PARD8</name>
<sequence>MPLFIQVNGKALKTGSKSEDLQGVYIFDGFEERPEENARTVSGFYYSLSKVFLSSRLMVSDNYFAIIIRERSMNLTDGMSSVCKMHAFFEFKGLGYSVNTL</sequence>
<dbReference type="PATRIC" id="fig|435591.13.peg.2282"/>
<dbReference type="HOGENOM" id="CLU_2288815_0_0_10"/>
<proteinExistence type="predicted"/>
<dbReference type="AlphaFoldDB" id="A6LEB2"/>
<gene>
    <name evidence="1" type="ordered locus">BDI_2300</name>
</gene>
<dbReference type="Proteomes" id="UP000000566">
    <property type="component" value="Chromosome"/>
</dbReference>
<evidence type="ECO:0000313" key="2">
    <source>
        <dbReference type="Proteomes" id="UP000000566"/>
    </source>
</evidence>
<evidence type="ECO:0000313" key="1">
    <source>
        <dbReference type="EMBL" id="ABR44026.1"/>
    </source>
</evidence>
<dbReference type="STRING" id="435591.BDI_2300"/>
<dbReference type="EMBL" id="CP000140">
    <property type="protein sequence ID" value="ABR44026.1"/>
    <property type="molecule type" value="Genomic_DNA"/>
</dbReference>
<protein>
    <submittedName>
        <fullName evidence="1">Uncharacterized protein</fullName>
    </submittedName>
</protein>
<accession>A6LEB2</accession>
<keyword evidence="2" id="KW-1185">Reference proteome</keyword>